<dbReference type="Proteomes" id="UP001205311">
    <property type="component" value="Unassembled WGS sequence"/>
</dbReference>
<dbReference type="RefSeq" id="WP_253668225.1">
    <property type="nucleotide sequence ID" value="NZ_JAMTCP010000003.1"/>
</dbReference>
<dbReference type="InterPro" id="IPR017853">
    <property type="entry name" value="GH"/>
</dbReference>
<dbReference type="Gene3D" id="3.20.20.70">
    <property type="entry name" value="Aldolase class I"/>
    <property type="match status" value="1"/>
</dbReference>
<comment type="caution">
    <text evidence="8">The sequence shown here is derived from an EMBL/GenBank/DDBJ whole genome shotgun (WGS) entry which is preliminary data.</text>
</comment>
<dbReference type="PROSITE" id="PS00512">
    <property type="entry name" value="ALPHA_GALACTOSIDASE"/>
    <property type="match status" value="1"/>
</dbReference>
<proteinExistence type="inferred from homology"/>
<evidence type="ECO:0000256" key="3">
    <source>
        <dbReference type="ARBA" id="ARBA00022801"/>
    </source>
</evidence>
<feature type="chain" id="PRO_5047293360" description="Alpha-galactosidase" evidence="6">
    <location>
        <begin position="24"/>
        <end position="391"/>
    </location>
</feature>
<evidence type="ECO:0000256" key="1">
    <source>
        <dbReference type="ARBA" id="ARBA00009743"/>
    </source>
</evidence>
<dbReference type="InterPro" id="IPR041233">
    <property type="entry name" value="Melibiase_C"/>
</dbReference>
<keyword evidence="9" id="KW-1185">Reference proteome</keyword>
<feature type="domain" description="Alpha galactosidase C-terminal" evidence="7">
    <location>
        <begin position="312"/>
        <end position="387"/>
    </location>
</feature>
<protein>
    <recommendedName>
        <fullName evidence="5">Alpha-galactosidase</fullName>
        <ecNumber evidence="5">3.2.1.22</ecNumber>
    </recommendedName>
    <alternativeName>
        <fullName evidence="5">Melibiase</fullName>
    </alternativeName>
</protein>
<dbReference type="PRINTS" id="PR00740">
    <property type="entry name" value="GLHYDRLASE27"/>
</dbReference>
<dbReference type="InterPro" id="IPR013780">
    <property type="entry name" value="Glyco_hydro_b"/>
</dbReference>
<dbReference type="InterPro" id="IPR013785">
    <property type="entry name" value="Aldolase_TIM"/>
</dbReference>
<keyword evidence="2 6" id="KW-0732">Signal</keyword>
<name>A0ABT1HP20_STRSD</name>
<comment type="similarity">
    <text evidence="1 5">Belongs to the glycosyl hydrolase 27 family.</text>
</comment>
<dbReference type="Pfam" id="PF16499">
    <property type="entry name" value="Melibiase_2"/>
    <property type="match status" value="1"/>
</dbReference>
<feature type="signal peptide" evidence="6">
    <location>
        <begin position="1"/>
        <end position="23"/>
    </location>
</feature>
<keyword evidence="3 5" id="KW-0378">Hydrolase</keyword>
<dbReference type="SUPFAM" id="SSF51445">
    <property type="entry name" value="(Trans)glycosidases"/>
    <property type="match status" value="1"/>
</dbReference>
<evidence type="ECO:0000259" key="7">
    <source>
        <dbReference type="Pfam" id="PF17801"/>
    </source>
</evidence>
<dbReference type="Pfam" id="PF17801">
    <property type="entry name" value="Melibiase_C"/>
    <property type="match status" value="1"/>
</dbReference>
<keyword evidence="5" id="KW-1015">Disulfide bond</keyword>
<evidence type="ECO:0000256" key="6">
    <source>
        <dbReference type="SAM" id="SignalP"/>
    </source>
</evidence>
<gene>
    <name evidence="8" type="ORF">LX15_000945</name>
</gene>
<keyword evidence="4 5" id="KW-0326">Glycosidase</keyword>
<sequence>MRLPLVVLTGVVFLTGLAAPAHAAEHGRREEPLAATPPMGWNSWNRFGCAIDEDLIRRTADALVSSGMRDAGYDHVNIDDCWMAPERDAEGRLQADPDRFPSGIRALADYVHARGMRLGIYSSAGTRTCQGLPASLDHEEVDARTFAEWQVDYLKYDNCDNLGRPAFERYLRMGEALRATGRPIVYSICEWGENAPWEWGREVGGNLWRTTQDIKDTWDSVLGILDRQAGLEEHSGPGGWNDPDMLEVGNGGMSESEYRAHFSLWALLNAPLIAGNDVAEMSEATRRILLNRDLIAVNQDWGGMQGRRVRDDGDQEVWAKPMSDGSVTIVLLNRGDAPSTVGVRPDETGLPLASGYRLRDLWTGEETRTGTLVEAEVPVHDVVVYRIWPTE</sequence>
<dbReference type="EC" id="3.2.1.22" evidence="5"/>
<dbReference type="InterPro" id="IPR002241">
    <property type="entry name" value="Glyco_hydro_27"/>
</dbReference>
<evidence type="ECO:0000313" key="8">
    <source>
        <dbReference type="EMBL" id="MCP2257260.1"/>
    </source>
</evidence>
<dbReference type="EMBL" id="JAMTCP010000003">
    <property type="protein sequence ID" value="MCP2257260.1"/>
    <property type="molecule type" value="Genomic_DNA"/>
</dbReference>
<dbReference type="PANTHER" id="PTHR11452">
    <property type="entry name" value="ALPHA-GALACTOSIDASE/ALPHA-N-ACETYLGALACTOSAMINIDASE"/>
    <property type="match status" value="1"/>
</dbReference>
<evidence type="ECO:0000256" key="5">
    <source>
        <dbReference type="RuleBase" id="RU361168"/>
    </source>
</evidence>
<reference evidence="8 9" key="1">
    <citation type="submission" date="2022-06" db="EMBL/GenBank/DDBJ databases">
        <title>Genomic Encyclopedia of Archaeal and Bacterial Type Strains, Phase II (KMG-II): from individual species to whole genera.</title>
        <authorList>
            <person name="Goeker M."/>
        </authorList>
    </citation>
    <scope>NUCLEOTIDE SEQUENCE [LARGE SCALE GENOMIC DNA]</scope>
    <source>
        <strain evidence="8 9">DSM 40477</strain>
    </source>
</reference>
<evidence type="ECO:0000256" key="4">
    <source>
        <dbReference type="ARBA" id="ARBA00023295"/>
    </source>
</evidence>
<evidence type="ECO:0000256" key="2">
    <source>
        <dbReference type="ARBA" id="ARBA00022729"/>
    </source>
</evidence>
<dbReference type="SUPFAM" id="SSF51011">
    <property type="entry name" value="Glycosyl hydrolase domain"/>
    <property type="match status" value="1"/>
</dbReference>
<evidence type="ECO:0000313" key="9">
    <source>
        <dbReference type="Proteomes" id="UP001205311"/>
    </source>
</evidence>
<dbReference type="Gene3D" id="2.60.40.1180">
    <property type="entry name" value="Golgi alpha-mannosidase II"/>
    <property type="match status" value="1"/>
</dbReference>
<dbReference type="CDD" id="cd14792">
    <property type="entry name" value="GH27"/>
    <property type="match status" value="1"/>
</dbReference>
<organism evidence="8 9">
    <name type="scientific">Streptoalloteichus tenebrarius (strain ATCC 17920 / DSM 40477 / JCM 4838 / CBS 697.72 / NBRC 16177 / NCIMB 11028 / NRRL B-12390 / A12253. 1 / ISP 5477)</name>
    <name type="common">Streptomyces tenebrarius</name>
    <dbReference type="NCBI Taxonomy" id="1933"/>
    <lineage>
        <taxon>Bacteria</taxon>
        <taxon>Bacillati</taxon>
        <taxon>Actinomycetota</taxon>
        <taxon>Actinomycetes</taxon>
        <taxon>Pseudonocardiales</taxon>
        <taxon>Pseudonocardiaceae</taxon>
        <taxon>Streptoalloteichus</taxon>
    </lineage>
</organism>
<dbReference type="InterPro" id="IPR000111">
    <property type="entry name" value="Glyco_hydro_27/36_CS"/>
</dbReference>
<comment type="catalytic activity">
    <reaction evidence="5">
        <text>Hydrolysis of terminal, non-reducing alpha-D-galactose residues in alpha-D-galactosides, including galactose oligosaccharides, galactomannans and galactolipids.</text>
        <dbReference type="EC" id="3.2.1.22"/>
    </reaction>
</comment>
<accession>A0ABT1HP20</accession>
<dbReference type="PANTHER" id="PTHR11452:SF75">
    <property type="entry name" value="ALPHA-GALACTOSIDASE MEL1"/>
    <property type="match status" value="1"/>
</dbReference>